<dbReference type="PATRIC" id="fig|66851.6.peg.1025"/>
<keyword evidence="2" id="KW-1185">Reference proteome</keyword>
<evidence type="ECO:0000313" key="1">
    <source>
        <dbReference type="EMBL" id="KZX13032.1"/>
    </source>
</evidence>
<protein>
    <recommendedName>
        <fullName evidence="3">Bacterial Ig-like domain protein</fullName>
    </recommendedName>
</protein>
<evidence type="ECO:0000313" key="2">
    <source>
        <dbReference type="Proteomes" id="UP000077428"/>
    </source>
</evidence>
<reference evidence="2" key="1">
    <citation type="journal article" date="2016" name="Genome Announc.">
        <title>Draft Genome Sequences of Methanobrevibacter curvatus DSM11111, Methanobrevibacter cuticularis DSM11139, Methanobrevibacter filiformis DSM11501, and Methanobrevibacter oralis DSM7256.</title>
        <authorList>
            <person name="Poehlein A."/>
            <person name="Seedorf H."/>
        </authorList>
    </citation>
    <scope>NUCLEOTIDE SEQUENCE [LARGE SCALE GENOMIC DNA]</scope>
    <source>
        <strain evidence="2">DSM 7256 / JCM 30027 / ZR</strain>
    </source>
</reference>
<gene>
    <name evidence="1" type="ORF">MBORA_09330</name>
</gene>
<dbReference type="Proteomes" id="UP000077428">
    <property type="component" value="Unassembled WGS sequence"/>
</dbReference>
<evidence type="ECO:0008006" key="3">
    <source>
        <dbReference type="Google" id="ProtNLM"/>
    </source>
</evidence>
<name>A0A166B929_METOA</name>
<dbReference type="Gene3D" id="2.60.40.10">
    <property type="entry name" value="Immunoglobulins"/>
    <property type="match status" value="1"/>
</dbReference>
<dbReference type="STRING" id="66851.MBORA_09330"/>
<dbReference type="EMBL" id="LWMU01000059">
    <property type="protein sequence ID" value="KZX13032.1"/>
    <property type="molecule type" value="Genomic_DNA"/>
</dbReference>
<dbReference type="InterPro" id="IPR013783">
    <property type="entry name" value="Ig-like_fold"/>
</dbReference>
<accession>A0A166B929</accession>
<dbReference type="AlphaFoldDB" id="A0A166B929"/>
<organism evidence="1 2">
    <name type="scientific">Methanobrevibacter oralis</name>
    <dbReference type="NCBI Taxonomy" id="66851"/>
    <lineage>
        <taxon>Archaea</taxon>
        <taxon>Methanobacteriati</taxon>
        <taxon>Methanobacteriota</taxon>
        <taxon>Methanomada group</taxon>
        <taxon>Methanobacteria</taxon>
        <taxon>Methanobacteriales</taxon>
        <taxon>Methanobacteriaceae</taxon>
        <taxon>Methanobrevibacter</taxon>
    </lineage>
</organism>
<proteinExistence type="predicted"/>
<sequence>MFNKKYLLILLLISMIFLSINAIAATELSNDTLNFNNNINNEIHDSLNDIDKVKDASNELDNSYLKNSNPEILSDDDEGYVIYVGQNKTENGNGSYDNPFATLKLACDNVSGKEKVTVKIFNGTYTFKHYLKFDTPNLNVKGINGKVIIKNFYNDYDFYESLGSTYNNVNYTISNIIFDGINYTIPNYDEVCWFLPFGGMANSGIYNNCSFVNYGQLSGICGSRYDSYFNNCYFDVHSFKLFYYHNGFAKNTIHRFKYCNFNYTGSMLASTISVPCDILMDSVWFGQNNLPPYVISHDAVLPNGHYINVDIPISRYAIFSVCENYLGDNKYEIVGRLTWNGTNDSDGMENFNPMTVKLTSTTGSICENVTLVNGTFRTIYTSNSTEHKINALLNFELIELAFNTTNIMLNPVSIYYGDEEKICGNFSQIVNGSVSIVVYNDKFNKTYSVDVNNSSSFVYIIPDVLKEGFYTVNVTLNGVNVHGFNATTLTVSRISDYNFNVIVPSVVKVGQNATLSIELPADVNGTVTIKFGNDTVVLPANQTMTIGFSNLNATNYLINISYSGSDKYTYSEKIDSISVDPAESYLNAEDMKFIYSQSIIIPVTAINATGVNARVLKDGVEVVNINGSLSEILIPTLDAGKYIVEMTTIVNGNYQQSSKSINLTIDKANAMLQVESEFISLANDYYAGERGAIFYAILKDIDGNPIANKNVQIIINNMIYNVTTDKNGKAGLQINLANANKYLCIVTFQEDNNYNTATMKYSKVILNKKMTILKATNQVFKTKTKNKKVTVNLKTVKNPYDGKTYLKAGKKITLKIKGKTYTAKTNKKGIATFKINLSKKGKYTAKIKFNGDKTYKGSSKTIKITIK</sequence>
<comment type="caution">
    <text evidence="1">The sequence shown here is derived from an EMBL/GenBank/DDBJ whole genome shotgun (WGS) entry which is preliminary data.</text>
</comment>